<evidence type="ECO:0000313" key="2">
    <source>
        <dbReference type="EMBL" id="MCQ5083198.1"/>
    </source>
</evidence>
<dbReference type="AlphaFoldDB" id="A0AAJ1CEQ1"/>
<evidence type="ECO:0000256" key="1">
    <source>
        <dbReference type="SAM" id="SignalP"/>
    </source>
</evidence>
<feature type="signal peptide" evidence="1">
    <location>
        <begin position="1"/>
        <end position="20"/>
    </location>
</feature>
<comment type="caution">
    <text evidence="2">The sequence shown here is derived from an EMBL/GenBank/DDBJ whole genome shotgun (WGS) entry which is preliminary data.</text>
</comment>
<sequence length="158" mass="17485">MKKILLVLVCSLFAFETVSAQGKNAVGLRLGDGAEFLYQRDLSYRNFLQITLATPHFEGLSVTGIYNWRCCQWNWTPRTCDWYLNAGVGGALGFYDFDDSGFLLGVAGSCAFGCHFKNAPISLEVDYRPVIGAVIGGGHDGFFDPGFWNFGLSVKFHF</sequence>
<dbReference type="EMBL" id="JANGBQ010000013">
    <property type="protein sequence ID" value="MCQ5083198.1"/>
    <property type="molecule type" value="Genomic_DNA"/>
</dbReference>
<name>A0AAJ1CEQ1_9BACT</name>
<proteinExistence type="predicted"/>
<protein>
    <recommendedName>
        <fullName evidence="4">Outer membrane protein beta-barrel domain-containing protein</fullName>
    </recommendedName>
</protein>
<feature type="chain" id="PRO_5042515252" description="Outer membrane protein beta-barrel domain-containing protein" evidence="1">
    <location>
        <begin position="21"/>
        <end position="158"/>
    </location>
</feature>
<organism evidence="2 3">
    <name type="scientific">Alistipes onderdonkii</name>
    <dbReference type="NCBI Taxonomy" id="328813"/>
    <lineage>
        <taxon>Bacteria</taxon>
        <taxon>Pseudomonadati</taxon>
        <taxon>Bacteroidota</taxon>
        <taxon>Bacteroidia</taxon>
        <taxon>Bacteroidales</taxon>
        <taxon>Rikenellaceae</taxon>
        <taxon>Alistipes</taxon>
    </lineage>
</organism>
<accession>A0AAJ1CEQ1</accession>
<dbReference type="RefSeq" id="WP_256166359.1">
    <property type="nucleotide sequence ID" value="NZ_JANGBQ010000013.1"/>
</dbReference>
<evidence type="ECO:0000313" key="3">
    <source>
        <dbReference type="Proteomes" id="UP001205035"/>
    </source>
</evidence>
<evidence type="ECO:0008006" key="4">
    <source>
        <dbReference type="Google" id="ProtNLM"/>
    </source>
</evidence>
<gene>
    <name evidence="2" type="ORF">NE651_09870</name>
</gene>
<dbReference type="Proteomes" id="UP001205035">
    <property type="component" value="Unassembled WGS sequence"/>
</dbReference>
<keyword evidence="1" id="KW-0732">Signal</keyword>
<reference evidence="2" key="1">
    <citation type="submission" date="2022-06" db="EMBL/GenBank/DDBJ databases">
        <title>Isolation of gut microbiota from human fecal samples.</title>
        <authorList>
            <person name="Pamer E.G."/>
            <person name="Barat B."/>
            <person name="Waligurski E."/>
            <person name="Medina S."/>
            <person name="Paddock L."/>
            <person name="Mostad J."/>
        </authorList>
    </citation>
    <scope>NUCLEOTIDE SEQUENCE</scope>
    <source>
        <strain evidence="2">DFI.6.22</strain>
    </source>
</reference>